<protein>
    <submittedName>
        <fullName evidence="3">Uncharacterized protein LOC106742288</fullName>
    </submittedName>
</protein>
<dbReference type="AlphaFoldDB" id="A0A6P3WXC9"/>
<gene>
    <name evidence="3" type="primary">LOC106742288</name>
</gene>
<dbReference type="KEGG" id="dqu:106742288"/>
<accession>A0A6P3WXC9</accession>
<dbReference type="Proteomes" id="UP000515204">
    <property type="component" value="Unplaced"/>
</dbReference>
<organism evidence="2 3">
    <name type="scientific">Dinoponera quadriceps</name>
    <name type="common">South American ant</name>
    <dbReference type="NCBI Taxonomy" id="609295"/>
    <lineage>
        <taxon>Eukaryota</taxon>
        <taxon>Metazoa</taxon>
        <taxon>Ecdysozoa</taxon>
        <taxon>Arthropoda</taxon>
        <taxon>Hexapoda</taxon>
        <taxon>Insecta</taxon>
        <taxon>Pterygota</taxon>
        <taxon>Neoptera</taxon>
        <taxon>Endopterygota</taxon>
        <taxon>Hymenoptera</taxon>
        <taxon>Apocrita</taxon>
        <taxon>Aculeata</taxon>
        <taxon>Formicoidea</taxon>
        <taxon>Formicidae</taxon>
        <taxon>Ponerinae</taxon>
        <taxon>Ponerini</taxon>
        <taxon>Dinoponera</taxon>
    </lineage>
</organism>
<feature type="region of interest" description="Disordered" evidence="1">
    <location>
        <begin position="189"/>
        <end position="254"/>
    </location>
</feature>
<evidence type="ECO:0000313" key="3">
    <source>
        <dbReference type="RefSeq" id="XP_014470577.1"/>
    </source>
</evidence>
<keyword evidence="2" id="KW-1185">Reference proteome</keyword>
<feature type="compositionally biased region" description="Basic and acidic residues" evidence="1">
    <location>
        <begin position="214"/>
        <end position="246"/>
    </location>
</feature>
<dbReference type="OrthoDB" id="7699860at2759"/>
<evidence type="ECO:0000313" key="2">
    <source>
        <dbReference type="Proteomes" id="UP000515204"/>
    </source>
</evidence>
<sequence>MHYRRKLCSLRRLEKRKERTLHVRFPHTIKDWKDVENLFSGSFFVKLPRQASRSCYVVFSSMEEKIMNQKLVKNKTINDKRILVQSLYSTVVADKNKVIKKPKKKVFMPKIRPEIKVTQTIFAANIEIGTKADEIKGAIPGCVSVTLLKPYNNKFRSAIVKMENIQIAAEYLKKRCKWPILRGHKISLKPDTRTKHKRKSPADTLKIYNDATEESVKEEFESREKHKSSDREQRTENVQRTYRERCTEDDDEDN</sequence>
<dbReference type="GeneID" id="106742288"/>
<name>A0A6P3WXC9_DINQU</name>
<dbReference type="RefSeq" id="XP_014470577.1">
    <property type="nucleotide sequence ID" value="XM_014615091.1"/>
</dbReference>
<proteinExistence type="predicted"/>
<reference evidence="3" key="1">
    <citation type="submission" date="2025-08" db="UniProtKB">
        <authorList>
            <consortium name="RefSeq"/>
        </authorList>
    </citation>
    <scope>IDENTIFICATION</scope>
</reference>
<evidence type="ECO:0000256" key="1">
    <source>
        <dbReference type="SAM" id="MobiDB-lite"/>
    </source>
</evidence>